<evidence type="ECO:0000313" key="1">
    <source>
        <dbReference type="EMBL" id="CEM53933.1"/>
    </source>
</evidence>
<gene>
    <name evidence="1" type="ORF">Cvel_12379</name>
</gene>
<sequence>MHARSEGFEKSEELGIEDEEEMDMYILHHYSPGEKSDYDSAAALNHVGLGFERLSLDPSDERRKFHAHIYMSNPRGGGFPDLGGEFPIPEGKDKLNWLAVPLIAIQEGWGQKFWQRKAKLGKLKGWQFNALGCFFRKYLATLQRFNLHTLVMEAPEQKGKETDIVYRNPIPYTTYGWITEQRPQKVTETDEAPTERVVAFYDQLIKTAKSISVVSPMEVDFEQDLSKRYRATHSVFSKIAEKLFDEGVEADERMNEKADALPVEVDKGSQKVGREGGRASMCMCVGEKGNELSSSGGGLSRS</sequence>
<organism evidence="1">
    <name type="scientific">Chromera velia CCMP2878</name>
    <dbReference type="NCBI Taxonomy" id="1169474"/>
    <lineage>
        <taxon>Eukaryota</taxon>
        <taxon>Sar</taxon>
        <taxon>Alveolata</taxon>
        <taxon>Colpodellida</taxon>
        <taxon>Chromeraceae</taxon>
        <taxon>Chromera</taxon>
    </lineage>
</organism>
<proteinExistence type="predicted"/>
<name>A0A0G4IA60_9ALVE</name>
<dbReference type="AlphaFoldDB" id="A0A0G4IA60"/>
<protein>
    <submittedName>
        <fullName evidence="1">Uncharacterized protein</fullName>
    </submittedName>
</protein>
<accession>A0A0G4IA60</accession>
<dbReference type="VEuPathDB" id="CryptoDB:Cvel_12379"/>
<reference evidence="1" key="1">
    <citation type="submission" date="2014-11" db="EMBL/GenBank/DDBJ databases">
        <authorList>
            <person name="Otto D Thomas"/>
            <person name="Naeem Raeece"/>
        </authorList>
    </citation>
    <scope>NUCLEOTIDE SEQUENCE</scope>
</reference>
<dbReference type="EMBL" id="CDMZ01005741">
    <property type="protein sequence ID" value="CEM53933.1"/>
    <property type="molecule type" value="Genomic_DNA"/>
</dbReference>